<dbReference type="Gene3D" id="1.10.10.60">
    <property type="entry name" value="Homeodomain-like"/>
    <property type="match status" value="2"/>
</dbReference>
<dbReference type="STRING" id="199441.BkAM31D_01745"/>
<evidence type="ECO:0000256" key="1">
    <source>
        <dbReference type="ARBA" id="ARBA00023015"/>
    </source>
</evidence>
<evidence type="ECO:0000313" key="7">
    <source>
        <dbReference type="EMBL" id="ARK28675.1"/>
    </source>
</evidence>
<dbReference type="SUPFAM" id="SSF46689">
    <property type="entry name" value="Homeodomain-like"/>
    <property type="match status" value="2"/>
</dbReference>
<dbReference type="Pfam" id="PF17853">
    <property type="entry name" value="GGDEF_2"/>
    <property type="match status" value="1"/>
</dbReference>
<dbReference type="PRINTS" id="PR00032">
    <property type="entry name" value="HTHARAC"/>
</dbReference>
<dbReference type="SMART" id="SM00448">
    <property type="entry name" value="REC"/>
    <property type="match status" value="1"/>
</dbReference>
<dbReference type="Gene3D" id="3.40.50.2300">
    <property type="match status" value="1"/>
</dbReference>
<dbReference type="Proteomes" id="UP000193006">
    <property type="component" value="Chromosome"/>
</dbReference>
<evidence type="ECO:0000313" key="8">
    <source>
        <dbReference type="Proteomes" id="UP000193006"/>
    </source>
</evidence>
<dbReference type="GO" id="GO:0003700">
    <property type="term" value="F:DNA-binding transcription factor activity"/>
    <property type="evidence" value="ECO:0007669"/>
    <property type="project" value="InterPro"/>
</dbReference>
<dbReference type="GO" id="GO:0043565">
    <property type="term" value="F:sequence-specific DNA binding"/>
    <property type="evidence" value="ECO:0007669"/>
    <property type="project" value="InterPro"/>
</dbReference>
<accession>A0A1Y9THI3</accession>
<dbReference type="PANTHER" id="PTHR43280:SF10">
    <property type="entry name" value="REGULATORY PROTEIN POCR"/>
    <property type="match status" value="1"/>
</dbReference>
<dbReference type="InterPro" id="IPR011006">
    <property type="entry name" value="CheY-like_superfamily"/>
</dbReference>
<reference evidence="7 8" key="1">
    <citation type="submission" date="2017-04" db="EMBL/GenBank/DDBJ databases">
        <title>Bacillus krulwichiae AM31D Genome sequencing and assembly.</title>
        <authorList>
            <person name="Krulwich T.A."/>
            <person name="Anastor L."/>
            <person name="Ehrlich R."/>
            <person name="Ehrlich G.D."/>
            <person name="Janto B."/>
        </authorList>
    </citation>
    <scope>NUCLEOTIDE SEQUENCE [LARGE SCALE GENOMIC DNA]</scope>
    <source>
        <strain evidence="7 8">AM31D</strain>
    </source>
</reference>
<dbReference type="GO" id="GO:0000160">
    <property type="term" value="P:phosphorelay signal transduction system"/>
    <property type="evidence" value="ECO:0007669"/>
    <property type="project" value="InterPro"/>
</dbReference>
<keyword evidence="1" id="KW-0805">Transcription regulation</keyword>
<keyword evidence="2" id="KW-0238">DNA-binding</keyword>
<dbReference type="SUPFAM" id="SSF52172">
    <property type="entry name" value="CheY-like"/>
    <property type="match status" value="1"/>
</dbReference>
<sequence length="525" mass="61088">MLKVMLVDDEPIEREGLSLILGRNRSNFEIVSEAENGKEAVERALTYQPDLIFMDIKMPEFDGIEAIRRIAAELPNTKFIMISAFDTFDYAREAMRFGIKEYLLKPSKVIEVLEAFDRMAEEIASEKQRVTEVEQINHRLERVHSLVERDFIVSLIMDHVHEFAQGEWDDWISLKLEHKQGFAAVFSFESDSRHPDREEKSRWYRILKQVLQKQSTSCFIGPLTGFQVPVLVLFTDQEQTDDEVRHSFIRTVIRQVQKNLEHCRLYAGVGTVVTDVNQFSNSYKEAVYALEFVHSHRSATYLVYNERLKQKRKDLIPFELEKGLVEAVKKGDIQEGLQKFDSYFQSIQQATDFKVNLVQRAIEDFFIVLTRSIKELGFDGDIQVGLGKLETTMQIKEVAKSQLITVTELLGEWRTNGIRDLLLQAKEYMDNNYHKSISLEGVADEIGISSYYLSKLFKEKFQVTFMEYLKNTRIQKAIALLLDRENMPLKEIALNVGYKDPNYFSTAFKKEVGMSPSEYRNKYHH</sequence>
<evidence type="ECO:0000259" key="6">
    <source>
        <dbReference type="PROSITE" id="PS50110"/>
    </source>
</evidence>
<dbReference type="InterPro" id="IPR018062">
    <property type="entry name" value="HTH_AraC-typ_CS"/>
</dbReference>
<dbReference type="AlphaFoldDB" id="A0A1Y9THI3"/>
<dbReference type="Pfam" id="PF12833">
    <property type="entry name" value="HTH_18"/>
    <property type="match status" value="1"/>
</dbReference>
<dbReference type="KEGG" id="bkw:BkAM31D_01745"/>
<evidence type="ECO:0000259" key="5">
    <source>
        <dbReference type="PROSITE" id="PS01124"/>
    </source>
</evidence>
<evidence type="ECO:0000256" key="4">
    <source>
        <dbReference type="PROSITE-ProRule" id="PRU00169"/>
    </source>
</evidence>
<dbReference type="SMART" id="SM00342">
    <property type="entry name" value="HTH_ARAC"/>
    <property type="match status" value="1"/>
</dbReference>
<dbReference type="PROSITE" id="PS00041">
    <property type="entry name" value="HTH_ARAC_FAMILY_1"/>
    <property type="match status" value="1"/>
</dbReference>
<gene>
    <name evidence="7" type="primary">cheY_1</name>
    <name evidence="7" type="ORF">BkAM31D_01745</name>
</gene>
<keyword evidence="3" id="KW-0804">Transcription</keyword>
<dbReference type="PROSITE" id="PS50110">
    <property type="entry name" value="RESPONSE_REGULATORY"/>
    <property type="match status" value="1"/>
</dbReference>
<evidence type="ECO:0000256" key="3">
    <source>
        <dbReference type="ARBA" id="ARBA00023163"/>
    </source>
</evidence>
<keyword evidence="8" id="KW-1185">Reference proteome</keyword>
<keyword evidence="4" id="KW-0597">Phosphoprotein</keyword>
<feature type="domain" description="HTH araC/xylS-type" evidence="5">
    <location>
        <begin position="423"/>
        <end position="522"/>
    </location>
</feature>
<feature type="modified residue" description="4-aspartylphosphate" evidence="4">
    <location>
        <position position="55"/>
    </location>
</feature>
<dbReference type="PROSITE" id="PS01124">
    <property type="entry name" value="HTH_ARAC_FAMILY_2"/>
    <property type="match status" value="1"/>
</dbReference>
<dbReference type="PANTHER" id="PTHR43280">
    <property type="entry name" value="ARAC-FAMILY TRANSCRIPTIONAL REGULATOR"/>
    <property type="match status" value="1"/>
</dbReference>
<evidence type="ECO:0000256" key="2">
    <source>
        <dbReference type="ARBA" id="ARBA00023125"/>
    </source>
</evidence>
<proteinExistence type="predicted"/>
<dbReference type="InterPro" id="IPR020449">
    <property type="entry name" value="Tscrpt_reg_AraC-type_HTH"/>
</dbReference>
<feature type="domain" description="Response regulatory" evidence="6">
    <location>
        <begin position="3"/>
        <end position="120"/>
    </location>
</feature>
<dbReference type="InterPro" id="IPR018060">
    <property type="entry name" value="HTH_AraC"/>
</dbReference>
<dbReference type="EMBL" id="CP020814">
    <property type="protein sequence ID" value="ARK28675.1"/>
    <property type="molecule type" value="Genomic_DNA"/>
</dbReference>
<dbReference type="Pfam" id="PF00072">
    <property type="entry name" value="Response_reg"/>
    <property type="match status" value="1"/>
</dbReference>
<dbReference type="RefSeq" id="WP_066158623.1">
    <property type="nucleotide sequence ID" value="NZ_CP020814.1"/>
</dbReference>
<dbReference type="InterPro" id="IPR001789">
    <property type="entry name" value="Sig_transdc_resp-reg_receiver"/>
</dbReference>
<name>A0A1Y9THI3_9BACI</name>
<organism evidence="7 8">
    <name type="scientific">Halalkalibacter krulwichiae</name>
    <dbReference type="NCBI Taxonomy" id="199441"/>
    <lineage>
        <taxon>Bacteria</taxon>
        <taxon>Bacillati</taxon>
        <taxon>Bacillota</taxon>
        <taxon>Bacilli</taxon>
        <taxon>Bacillales</taxon>
        <taxon>Bacillaceae</taxon>
        <taxon>Halalkalibacter</taxon>
    </lineage>
</organism>
<dbReference type="InterPro" id="IPR041522">
    <property type="entry name" value="CdaR_GGDEF"/>
</dbReference>
<protein>
    <submittedName>
        <fullName evidence="7">Chemotaxis protein CheY</fullName>
    </submittedName>
</protein>
<dbReference type="CDD" id="cd17536">
    <property type="entry name" value="REC_YesN-like"/>
    <property type="match status" value="1"/>
</dbReference>
<dbReference type="InterPro" id="IPR009057">
    <property type="entry name" value="Homeodomain-like_sf"/>
</dbReference>